<organism evidence="3 4">
    <name type="scientific">Hydnomerulius pinastri MD-312</name>
    <dbReference type="NCBI Taxonomy" id="994086"/>
    <lineage>
        <taxon>Eukaryota</taxon>
        <taxon>Fungi</taxon>
        <taxon>Dikarya</taxon>
        <taxon>Basidiomycota</taxon>
        <taxon>Agaricomycotina</taxon>
        <taxon>Agaricomycetes</taxon>
        <taxon>Agaricomycetidae</taxon>
        <taxon>Boletales</taxon>
        <taxon>Boletales incertae sedis</taxon>
        <taxon>Leucogyrophana</taxon>
    </lineage>
</organism>
<dbReference type="SUPFAM" id="SSF56112">
    <property type="entry name" value="Protein kinase-like (PK-like)"/>
    <property type="match status" value="1"/>
</dbReference>
<dbReference type="Gene3D" id="1.10.510.10">
    <property type="entry name" value="Transferase(Phosphotransferase) domain 1"/>
    <property type="match status" value="1"/>
</dbReference>
<dbReference type="InterPro" id="IPR011009">
    <property type="entry name" value="Kinase-like_dom_sf"/>
</dbReference>
<dbReference type="PROSITE" id="PS50011">
    <property type="entry name" value="PROTEIN_KINASE_DOM"/>
    <property type="match status" value="1"/>
</dbReference>
<proteinExistence type="predicted"/>
<dbReference type="PANTHER" id="PTHR38248:SF2">
    <property type="entry name" value="FUNK1 11"/>
    <property type="match status" value="1"/>
</dbReference>
<dbReference type="InterPro" id="IPR040976">
    <property type="entry name" value="Pkinase_fungal"/>
</dbReference>
<evidence type="ECO:0000313" key="3">
    <source>
        <dbReference type="EMBL" id="KIJ59740.1"/>
    </source>
</evidence>
<dbReference type="Pfam" id="PF17667">
    <property type="entry name" value="Pkinase_fungal"/>
    <property type="match status" value="1"/>
</dbReference>
<gene>
    <name evidence="3" type="ORF">HYDPIDRAFT_43874</name>
</gene>
<sequence>MAAVLGHHKNIRVIGVVVASLINPDPAVEASYEQSKTTQTHFRVACDVPGRKLETFRSTRELVSGILYAIEGELPRITGTAPTELTTCVASHWRVYESARVLHRNINASNIFLTEDGGGYLVDWDLCEETISKMHAHGGTWEFMSAALLQNPRKLNDFQDDLESFLHVLAWMTVRYVPSSLKSNDREAHLKFMYDESQEGEEGCKVGGWRKSQAFEDDTHQWSDPVYKGLVSNKKSTSEKPLQ</sequence>
<name>A0A0C9VPY7_9AGAM</name>
<feature type="domain" description="Protein kinase" evidence="2">
    <location>
        <begin position="1"/>
        <end position="243"/>
    </location>
</feature>
<dbReference type="HOGENOM" id="CLU_1142717_0_0_1"/>
<evidence type="ECO:0000313" key="4">
    <source>
        <dbReference type="Proteomes" id="UP000053820"/>
    </source>
</evidence>
<dbReference type="InterPro" id="IPR000719">
    <property type="entry name" value="Prot_kinase_dom"/>
</dbReference>
<dbReference type="AlphaFoldDB" id="A0A0C9VPY7"/>
<dbReference type="GO" id="GO:0004672">
    <property type="term" value="F:protein kinase activity"/>
    <property type="evidence" value="ECO:0007669"/>
    <property type="project" value="InterPro"/>
</dbReference>
<protein>
    <recommendedName>
        <fullName evidence="2">Protein kinase domain-containing protein</fullName>
    </recommendedName>
</protein>
<dbReference type="PANTHER" id="PTHR38248">
    <property type="entry name" value="FUNK1 6"/>
    <property type="match status" value="1"/>
</dbReference>
<dbReference type="OrthoDB" id="2747778at2759"/>
<keyword evidence="4" id="KW-1185">Reference proteome</keyword>
<accession>A0A0C9VPY7</accession>
<dbReference type="GO" id="GO:0005524">
    <property type="term" value="F:ATP binding"/>
    <property type="evidence" value="ECO:0007669"/>
    <property type="project" value="InterPro"/>
</dbReference>
<dbReference type="EMBL" id="KN839882">
    <property type="protein sequence ID" value="KIJ59740.1"/>
    <property type="molecule type" value="Genomic_DNA"/>
</dbReference>
<evidence type="ECO:0000259" key="2">
    <source>
        <dbReference type="PROSITE" id="PS50011"/>
    </source>
</evidence>
<feature type="region of interest" description="Disordered" evidence="1">
    <location>
        <begin position="224"/>
        <end position="243"/>
    </location>
</feature>
<dbReference type="Proteomes" id="UP000053820">
    <property type="component" value="Unassembled WGS sequence"/>
</dbReference>
<evidence type="ECO:0000256" key="1">
    <source>
        <dbReference type="SAM" id="MobiDB-lite"/>
    </source>
</evidence>
<reference evidence="3 4" key="1">
    <citation type="submission" date="2014-04" db="EMBL/GenBank/DDBJ databases">
        <title>Evolutionary Origins and Diversification of the Mycorrhizal Mutualists.</title>
        <authorList>
            <consortium name="DOE Joint Genome Institute"/>
            <consortium name="Mycorrhizal Genomics Consortium"/>
            <person name="Kohler A."/>
            <person name="Kuo A."/>
            <person name="Nagy L.G."/>
            <person name="Floudas D."/>
            <person name="Copeland A."/>
            <person name="Barry K.W."/>
            <person name="Cichocki N."/>
            <person name="Veneault-Fourrey C."/>
            <person name="LaButti K."/>
            <person name="Lindquist E.A."/>
            <person name="Lipzen A."/>
            <person name="Lundell T."/>
            <person name="Morin E."/>
            <person name="Murat C."/>
            <person name="Riley R."/>
            <person name="Ohm R."/>
            <person name="Sun H."/>
            <person name="Tunlid A."/>
            <person name="Henrissat B."/>
            <person name="Grigoriev I.V."/>
            <person name="Hibbett D.S."/>
            <person name="Martin F."/>
        </authorList>
    </citation>
    <scope>NUCLEOTIDE SEQUENCE [LARGE SCALE GENOMIC DNA]</scope>
    <source>
        <strain evidence="3 4">MD-312</strain>
    </source>
</reference>